<organism evidence="2 3">
    <name type="scientific">Isoptericola sediminis</name>
    <dbReference type="NCBI Taxonomy" id="2733572"/>
    <lineage>
        <taxon>Bacteria</taxon>
        <taxon>Bacillati</taxon>
        <taxon>Actinomycetota</taxon>
        <taxon>Actinomycetes</taxon>
        <taxon>Micrococcales</taxon>
        <taxon>Promicromonosporaceae</taxon>
        <taxon>Isoptericola</taxon>
    </lineage>
</organism>
<name>A0A849K5S8_9MICO</name>
<dbReference type="InterPro" id="IPR051908">
    <property type="entry name" value="Ribosomal_N-acetyltransferase"/>
</dbReference>
<proteinExistence type="predicted"/>
<feature type="domain" description="N-acetyltransferase" evidence="1">
    <location>
        <begin position="11"/>
        <end position="183"/>
    </location>
</feature>
<dbReference type="InterPro" id="IPR000182">
    <property type="entry name" value="GNAT_dom"/>
</dbReference>
<reference evidence="2 3" key="1">
    <citation type="submission" date="2020-05" db="EMBL/GenBank/DDBJ databases">
        <title>Genome sequence of Isoptericola sp. JC619 isolated from Chilika lagoon, India.</title>
        <authorList>
            <person name="Kumar D."/>
            <person name="Appam K."/>
            <person name="Gandham S."/>
            <person name="Uppada J."/>
            <person name="Sasikala C."/>
            <person name="Venkata Ramana C."/>
        </authorList>
    </citation>
    <scope>NUCLEOTIDE SEQUENCE [LARGE SCALE GENOMIC DNA]</scope>
    <source>
        <strain evidence="2 3">JC619</strain>
    </source>
</reference>
<dbReference type="RefSeq" id="WP_171248265.1">
    <property type="nucleotide sequence ID" value="NZ_JABFAJ010000024.1"/>
</dbReference>
<keyword evidence="2" id="KW-0808">Transferase</keyword>
<dbReference type="PROSITE" id="PS51186">
    <property type="entry name" value="GNAT"/>
    <property type="match status" value="1"/>
</dbReference>
<accession>A0A849K5S8</accession>
<dbReference type="PANTHER" id="PTHR43441">
    <property type="entry name" value="RIBOSOMAL-PROTEIN-SERINE ACETYLTRANSFERASE"/>
    <property type="match status" value="1"/>
</dbReference>
<comment type="caution">
    <text evidence="2">The sequence shown here is derived from an EMBL/GenBank/DDBJ whole genome shotgun (WGS) entry which is preliminary data.</text>
</comment>
<dbReference type="GO" id="GO:0008999">
    <property type="term" value="F:protein-N-terminal-alanine acetyltransferase activity"/>
    <property type="evidence" value="ECO:0007669"/>
    <property type="project" value="TreeGrafter"/>
</dbReference>
<evidence type="ECO:0000313" key="2">
    <source>
        <dbReference type="EMBL" id="NNU28758.1"/>
    </source>
</evidence>
<dbReference type="AlphaFoldDB" id="A0A849K5S8"/>
<dbReference type="InterPro" id="IPR016181">
    <property type="entry name" value="Acyl_CoA_acyltransferase"/>
</dbReference>
<dbReference type="GO" id="GO:0005737">
    <property type="term" value="C:cytoplasm"/>
    <property type="evidence" value="ECO:0007669"/>
    <property type="project" value="TreeGrafter"/>
</dbReference>
<protein>
    <submittedName>
        <fullName evidence="2">GNAT family N-acetyltransferase</fullName>
    </submittedName>
</protein>
<evidence type="ECO:0000259" key="1">
    <source>
        <dbReference type="PROSITE" id="PS51186"/>
    </source>
</evidence>
<dbReference type="GO" id="GO:1990189">
    <property type="term" value="F:protein N-terminal-serine acetyltransferase activity"/>
    <property type="evidence" value="ECO:0007669"/>
    <property type="project" value="TreeGrafter"/>
</dbReference>
<dbReference type="EMBL" id="JABFAJ010000024">
    <property type="protein sequence ID" value="NNU28758.1"/>
    <property type="molecule type" value="Genomic_DNA"/>
</dbReference>
<dbReference type="Gene3D" id="3.40.630.30">
    <property type="match status" value="1"/>
</dbReference>
<sequence length="200" mass="21720">MPPFVLRSPEVLLSVPTPADIDRIAVVCTDPAIAEWTTVPSPYTRADAETFVTGMVVDGWARETMFTWAVRAPGRPDGTVLGMMAIGLIPGGPGDAHAGEIGFWTAPDARGRGLTTAAGRLAADWALDPSGLALERLQWRGFEGNWASRRVAWKLGFRYEGLLRRHGVRNGTVCDDWIASLLPEDPREASEPWPQEAPTS</sequence>
<gene>
    <name evidence="2" type="ORF">HLI28_14590</name>
</gene>
<dbReference type="Pfam" id="PF13302">
    <property type="entry name" value="Acetyltransf_3"/>
    <property type="match status" value="1"/>
</dbReference>
<dbReference type="Proteomes" id="UP000557204">
    <property type="component" value="Unassembled WGS sequence"/>
</dbReference>
<dbReference type="SUPFAM" id="SSF55729">
    <property type="entry name" value="Acyl-CoA N-acyltransferases (Nat)"/>
    <property type="match status" value="1"/>
</dbReference>
<evidence type="ECO:0000313" key="3">
    <source>
        <dbReference type="Proteomes" id="UP000557204"/>
    </source>
</evidence>
<keyword evidence="3" id="KW-1185">Reference proteome</keyword>
<dbReference type="PANTHER" id="PTHR43441:SF10">
    <property type="entry name" value="ACETYLTRANSFERASE"/>
    <property type="match status" value="1"/>
</dbReference>